<protein>
    <submittedName>
        <fullName evidence="2">Uncharacterized protein</fullName>
    </submittedName>
</protein>
<sequence>MSLHIPPPPSYPAAQTLILTTILTSTTLLLLTYLPPLSIQYICQTLQLLFFTFYFLIFIAIIYSYKNKNYTCFWAHCSSDRNYVRETATSGLIADRGLDLLKFQVRRSALSWLILKLELGTEQRGFEALIENLEFVSLKYEKDTDFCDRVLQPAFHGHISVQIKIRKFDIKEPRARDLILDCFSSLQDISDANFQPHHRTSRALIPTPSPFKRLHLLIFDINSAVISTASYEQNIIAFLSISKA</sequence>
<accession>A0A2J6Q039</accession>
<dbReference type="EMBL" id="KZ613488">
    <property type="protein sequence ID" value="PMD19650.1"/>
    <property type="molecule type" value="Genomic_DNA"/>
</dbReference>
<evidence type="ECO:0000256" key="1">
    <source>
        <dbReference type="SAM" id="Phobius"/>
    </source>
</evidence>
<reference evidence="2 3" key="1">
    <citation type="submission" date="2016-05" db="EMBL/GenBank/DDBJ databases">
        <title>A degradative enzymes factory behind the ericoid mycorrhizal symbiosis.</title>
        <authorList>
            <consortium name="DOE Joint Genome Institute"/>
            <person name="Martino E."/>
            <person name="Morin E."/>
            <person name="Grelet G."/>
            <person name="Kuo A."/>
            <person name="Kohler A."/>
            <person name="Daghino S."/>
            <person name="Barry K."/>
            <person name="Choi C."/>
            <person name="Cichocki N."/>
            <person name="Clum A."/>
            <person name="Copeland A."/>
            <person name="Hainaut M."/>
            <person name="Haridas S."/>
            <person name="Labutti K."/>
            <person name="Lindquist E."/>
            <person name="Lipzen A."/>
            <person name="Khouja H.-R."/>
            <person name="Murat C."/>
            <person name="Ohm R."/>
            <person name="Olson A."/>
            <person name="Spatafora J."/>
            <person name="Veneault-Fourrey C."/>
            <person name="Henrissat B."/>
            <person name="Grigoriev I."/>
            <person name="Martin F."/>
            <person name="Perotto S."/>
        </authorList>
    </citation>
    <scope>NUCLEOTIDE SEQUENCE [LARGE SCALE GENOMIC DNA]</scope>
    <source>
        <strain evidence="2 3">UAMH 7357</strain>
    </source>
</reference>
<proteinExistence type="predicted"/>
<organism evidence="2 3">
    <name type="scientific">Hyaloscypha hepaticicola</name>
    <dbReference type="NCBI Taxonomy" id="2082293"/>
    <lineage>
        <taxon>Eukaryota</taxon>
        <taxon>Fungi</taxon>
        <taxon>Dikarya</taxon>
        <taxon>Ascomycota</taxon>
        <taxon>Pezizomycotina</taxon>
        <taxon>Leotiomycetes</taxon>
        <taxon>Helotiales</taxon>
        <taxon>Hyaloscyphaceae</taxon>
        <taxon>Hyaloscypha</taxon>
    </lineage>
</organism>
<dbReference type="Proteomes" id="UP000235672">
    <property type="component" value="Unassembled WGS sequence"/>
</dbReference>
<name>A0A2J6Q039_9HELO</name>
<keyword evidence="1" id="KW-1133">Transmembrane helix</keyword>
<gene>
    <name evidence="2" type="ORF">NA56DRAFT_705360</name>
</gene>
<evidence type="ECO:0000313" key="3">
    <source>
        <dbReference type="Proteomes" id="UP000235672"/>
    </source>
</evidence>
<keyword evidence="1" id="KW-0812">Transmembrane</keyword>
<keyword evidence="1" id="KW-0472">Membrane</keyword>
<dbReference type="AlphaFoldDB" id="A0A2J6Q039"/>
<feature type="transmembrane region" description="Helical" evidence="1">
    <location>
        <begin position="46"/>
        <end position="65"/>
    </location>
</feature>
<feature type="transmembrane region" description="Helical" evidence="1">
    <location>
        <begin position="12"/>
        <end position="34"/>
    </location>
</feature>
<evidence type="ECO:0000313" key="2">
    <source>
        <dbReference type="EMBL" id="PMD19650.1"/>
    </source>
</evidence>
<keyword evidence="3" id="KW-1185">Reference proteome</keyword>